<feature type="chain" id="PRO_5046956063" evidence="1">
    <location>
        <begin position="20"/>
        <end position="175"/>
    </location>
</feature>
<dbReference type="RefSeq" id="WP_206722522.1">
    <property type="nucleotide sequence ID" value="NZ_CP071090.1"/>
</dbReference>
<keyword evidence="1" id="KW-0732">Signal</keyword>
<dbReference type="EMBL" id="CP071090">
    <property type="protein sequence ID" value="QSQ20942.1"/>
    <property type="molecule type" value="Genomic_DNA"/>
</dbReference>
<sequence length="175" mass="18416">MKTSHLLLLGLLTGAPALADTPTQYLDLRTPAVALTARVTKEGLSSPELQLGLTENALRGRAFGQPIDVTLKEDHVGGIYRGGPVNLKLTEEGDTLQAKGSFGGQITNFKVSPESITGTVGRCSYQLKAAAEKDRYQGTRSCGFGIENPVNLSIPPAIAADDARLVATLSIVLAQ</sequence>
<keyword evidence="3" id="KW-1185">Reference proteome</keyword>
<proteinExistence type="predicted"/>
<protein>
    <submittedName>
        <fullName evidence="2">Uncharacterized protein</fullName>
    </submittedName>
</protein>
<reference evidence="2 3" key="1">
    <citation type="submission" date="2021-02" db="EMBL/GenBank/DDBJ databases">
        <title>De Novo genome assembly of isolated myxobacteria.</title>
        <authorList>
            <person name="Stevens D.C."/>
        </authorList>
    </citation>
    <scope>NUCLEOTIDE SEQUENCE [LARGE SCALE GENOMIC DNA]</scope>
    <source>
        <strain evidence="3">SCPEA02</strain>
    </source>
</reference>
<gene>
    <name evidence="2" type="ORF">JY651_37845</name>
</gene>
<evidence type="ECO:0000313" key="3">
    <source>
        <dbReference type="Proteomes" id="UP000662747"/>
    </source>
</evidence>
<organism evidence="2 3">
    <name type="scientific">Pyxidicoccus parkwayensis</name>
    <dbReference type="NCBI Taxonomy" id="2813578"/>
    <lineage>
        <taxon>Bacteria</taxon>
        <taxon>Pseudomonadati</taxon>
        <taxon>Myxococcota</taxon>
        <taxon>Myxococcia</taxon>
        <taxon>Myxococcales</taxon>
        <taxon>Cystobacterineae</taxon>
        <taxon>Myxococcaceae</taxon>
        <taxon>Pyxidicoccus</taxon>
    </lineage>
</organism>
<dbReference type="Proteomes" id="UP000662747">
    <property type="component" value="Chromosome"/>
</dbReference>
<name>A0ABX7NQ19_9BACT</name>
<evidence type="ECO:0000256" key="1">
    <source>
        <dbReference type="SAM" id="SignalP"/>
    </source>
</evidence>
<accession>A0ABX7NQ19</accession>
<evidence type="ECO:0000313" key="2">
    <source>
        <dbReference type="EMBL" id="QSQ20942.1"/>
    </source>
</evidence>
<feature type="signal peptide" evidence="1">
    <location>
        <begin position="1"/>
        <end position="19"/>
    </location>
</feature>